<keyword evidence="7" id="KW-0653">Protein transport</keyword>
<evidence type="ECO:0000256" key="3">
    <source>
        <dbReference type="ARBA" id="ARBA00022475"/>
    </source>
</evidence>
<evidence type="ECO:0000313" key="9">
    <source>
        <dbReference type="EMBL" id="CUH44123.1"/>
    </source>
</evidence>
<keyword evidence="3" id="KW-1003">Cell membrane</keyword>
<comment type="subcellular location">
    <subcellularLocation>
        <location evidence="1">Cell membrane</location>
        <topology evidence="1">Single-pass membrane protein</topology>
    </subcellularLocation>
    <subcellularLocation>
        <location evidence="7">Cell membrane</location>
        <topology evidence="7">Single-pass type II membrane protein</topology>
    </subcellularLocation>
</comment>
<dbReference type="Proteomes" id="UP000050786">
    <property type="component" value="Unassembled WGS sequence"/>
</dbReference>
<keyword evidence="4 7" id="KW-0812">Transmembrane</keyword>
<sequence length="131" mass="14384">MIQLKRKAKQGREPTIALINVVFLMLIFFMIAGTLAPPLSNSVKLVETSDLDGREPPDALVIRSDGSLEYRGAELTGVEAYVERASINLPLDDVRVVPDRALPAVRLKEVSDALRALGAKRVYVVTERGLQ</sequence>
<dbReference type="GO" id="GO:0022857">
    <property type="term" value="F:transmembrane transporter activity"/>
    <property type="evidence" value="ECO:0007669"/>
    <property type="project" value="InterPro"/>
</dbReference>
<dbReference type="RefSeq" id="WP_058274085.1">
    <property type="nucleotide sequence ID" value="NZ_CYPS01000043.1"/>
</dbReference>
<gene>
    <name evidence="9" type="ORF">RUM4293_03020</name>
</gene>
<evidence type="ECO:0000256" key="6">
    <source>
        <dbReference type="ARBA" id="ARBA00023136"/>
    </source>
</evidence>
<dbReference type="Pfam" id="PF02472">
    <property type="entry name" value="ExbD"/>
    <property type="match status" value="1"/>
</dbReference>
<dbReference type="EMBL" id="CYPS01000043">
    <property type="protein sequence ID" value="CUH44123.1"/>
    <property type="molecule type" value="Genomic_DNA"/>
</dbReference>
<organism evidence="9 10">
    <name type="scientific">Ruegeria atlantica</name>
    <dbReference type="NCBI Taxonomy" id="81569"/>
    <lineage>
        <taxon>Bacteria</taxon>
        <taxon>Pseudomonadati</taxon>
        <taxon>Pseudomonadota</taxon>
        <taxon>Alphaproteobacteria</taxon>
        <taxon>Rhodobacterales</taxon>
        <taxon>Roseobacteraceae</taxon>
        <taxon>Ruegeria</taxon>
    </lineage>
</organism>
<reference evidence="10" key="1">
    <citation type="submission" date="2015-09" db="EMBL/GenBank/DDBJ databases">
        <authorList>
            <person name="Rodrigo-Torres L."/>
            <person name="Arahal D.R."/>
        </authorList>
    </citation>
    <scope>NUCLEOTIDE SEQUENCE [LARGE SCALE GENOMIC DNA]</scope>
    <source>
        <strain evidence="10">CECT 4293</strain>
    </source>
</reference>
<keyword evidence="5 8" id="KW-1133">Transmembrane helix</keyword>
<keyword evidence="6 8" id="KW-0472">Membrane</keyword>
<evidence type="ECO:0000256" key="2">
    <source>
        <dbReference type="ARBA" id="ARBA00005811"/>
    </source>
</evidence>
<dbReference type="InterPro" id="IPR003400">
    <property type="entry name" value="ExbD"/>
</dbReference>
<evidence type="ECO:0000256" key="5">
    <source>
        <dbReference type="ARBA" id="ARBA00022989"/>
    </source>
</evidence>
<keyword evidence="10" id="KW-1185">Reference proteome</keyword>
<dbReference type="GO" id="GO:0005886">
    <property type="term" value="C:plasma membrane"/>
    <property type="evidence" value="ECO:0007669"/>
    <property type="project" value="UniProtKB-SubCell"/>
</dbReference>
<feature type="transmembrane region" description="Helical" evidence="8">
    <location>
        <begin position="16"/>
        <end position="36"/>
    </location>
</feature>
<evidence type="ECO:0000256" key="1">
    <source>
        <dbReference type="ARBA" id="ARBA00004162"/>
    </source>
</evidence>
<keyword evidence="7" id="KW-0813">Transport</keyword>
<comment type="similarity">
    <text evidence="2 7">Belongs to the ExbD/TolR family.</text>
</comment>
<accession>A0A0P1E5V1</accession>
<dbReference type="GO" id="GO:0015031">
    <property type="term" value="P:protein transport"/>
    <property type="evidence" value="ECO:0007669"/>
    <property type="project" value="UniProtKB-KW"/>
</dbReference>
<name>A0A0P1E5V1_9RHOB</name>
<dbReference type="AlphaFoldDB" id="A0A0P1E5V1"/>
<evidence type="ECO:0000256" key="7">
    <source>
        <dbReference type="RuleBase" id="RU003879"/>
    </source>
</evidence>
<protein>
    <submittedName>
        <fullName evidence="9">Biopolymer transport protein ExbD/TolR</fullName>
    </submittedName>
</protein>
<evidence type="ECO:0000256" key="8">
    <source>
        <dbReference type="SAM" id="Phobius"/>
    </source>
</evidence>
<evidence type="ECO:0000313" key="10">
    <source>
        <dbReference type="Proteomes" id="UP000050786"/>
    </source>
</evidence>
<evidence type="ECO:0000256" key="4">
    <source>
        <dbReference type="ARBA" id="ARBA00022692"/>
    </source>
</evidence>
<proteinExistence type="inferred from homology"/>